<dbReference type="RefSeq" id="WP_303915126.1">
    <property type="nucleotide sequence ID" value="NZ_DYXM01000250.1"/>
</dbReference>
<sequence>SERLEVSTRTVLRDVEALSAAGVPVFTQQGRNGGVILLRSARLNLSHLDPAELDALGVAGLDETQRARLGLAAAFGRATSKVDARRATGPAPDRSLSSVVLVDNTPWFTSDSEAKVEAESVDVAALAVDLLAGRRLAITYRSSGRPRARRRTVDPYGLVAKAGQWYLVADSGEEPHLFNLRRMSRYSVGDAPVRRRAGASLASEWDALRKRTEASGDVVVTARVRTSRIDMAGRILGGRLDFVGAPDSAGPGWSLVTVRYREYDAVRHLLQFGENIEVLEPAPAREVVAAVARDLATRHGALPPA</sequence>
<dbReference type="PANTHER" id="PTHR34580">
    <property type="match status" value="1"/>
</dbReference>
<feature type="domain" description="WCX" evidence="3">
    <location>
        <begin position="250"/>
        <end position="296"/>
    </location>
</feature>
<dbReference type="InterPro" id="IPR013196">
    <property type="entry name" value="HTH_11"/>
</dbReference>
<comment type="caution">
    <text evidence="4">The sequence shown here is derived from an EMBL/GenBank/DDBJ whole genome shotgun (WGS) entry which is preliminary data.</text>
</comment>
<reference evidence="4" key="1">
    <citation type="journal article" date="2021" name="PeerJ">
        <title>Extensive microbial diversity within the chicken gut microbiome revealed by metagenomics and culture.</title>
        <authorList>
            <person name="Gilroy R."/>
            <person name="Ravi A."/>
            <person name="Getino M."/>
            <person name="Pursley I."/>
            <person name="Horton D.L."/>
            <person name="Alikhan N.F."/>
            <person name="Baker D."/>
            <person name="Gharbi K."/>
            <person name="Hall N."/>
            <person name="Watson M."/>
            <person name="Adriaenssens E.M."/>
            <person name="Foster-Nyarko E."/>
            <person name="Jarju S."/>
            <person name="Secka A."/>
            <person name="Antonio M."/>
            <person name="Oren A."/>
            <person name="Chaudhuri R.R."/>
            <person name="La Ragione R."/>
            <person name="Hildebrand F."/>
            <person name="Pallen M.J."/>
        </authorList>
    </citation>
    <scope>NUCLEOTIDE SEQUENCE</scope>
    <source>
        <strain evidence="4">ChiGjej1B1-18357</strain>
    </source>
</reference>
<feature type="domain" description="Helix-turn-helix type 11" evidence="1">
    <location>
        <begin position="1"/>
        <end position="34"/>
    </location>
</feature>
<evidence type="ECO:0000259" key="1">
    <source>
        <dbReference type="Pfam" id="PF08279"/>
    </source>
</evidence>
<dbReference type="PROSITE" id="PS52050">
    <property type="entry name" value="WYL"/>
    <property type="match status" value="1"/>
</dbReference>
<dbReference type="InterPro" id="IPR026881">
    <property type="entry name" value="WYL_dom"/>
</dbReference>
<protein>
    <submittedName>
        <fullName evidence="4">WYL domain-containing protein</fullName>
    </submittedName>
</protein>
<feature type="non-terminal residue" evidence="4">
    <location>
        <position position="1"/>
    </location>
</feature>
<evidence type="ECO:0000313" key="5">
    <source>
        <dbReference type="Proteomes" id="UP000776650"/>
    </source>
</evidence>
<organism evidence="4 5">
    <name type="scientific">Dietzia timorensis</name>
    <dbReference type="NCBI Taxonomy" id="499555"/>
    <lineage>
        <taxon>Bacteria</taxon>
        <taxon>Bacillati</taxon>
        <taxon>Actinomycetota</taxon>
        <taxon>Actinomycetes</taxon>
        <taxon>Mycobacteriales</taxon>
        <taxon>Dietziaceae</taxon>
        <taxon>Dietzia</taxon>
    </lineage>
</organism>
<dbReference type="PANTHER" id="PTHR34580:SF1">
    <property type="entry name" value="PROTEIN PAFC"/>
    <property type="match status" value="1"/>
</dbReference>
<dbReference type="AlphaFoldDB" id="A0A921JZI1"/>
<dbReference type="EMBL" id="DYXM01000250">
    <property type="protein sequence ID" value="HJE91938.1"/>
    <property type="molecule type" value="Genomic_DNA"/>
</dbReference>
<evidence type="ECO:0000259" key="2">
    <source>
        <dbReference type="Pfam" id="PF13280"/>
    </source>
</evidence>
<dbReference type="Proteomes" id="UP000776650">
    <property type="component" value="Unassembled WGS sequence"/>
</dbReference>
<dbReference type="Pfam" id="PF13280">
    <property type="entry name" value="WYL"/>
    <property type="match status" value="1"/>
</dbReference>
<accession>A0A921JZI1</accession>
<feature type="domain" description="WYL" evidence="2">
    <location>
        <begin position="130"/>
        <end position="186"/>
    </location>
</feature>
<reference evidence="4" key="2">
    <citation type="submission" date="2021-09" db="EMBL/GenBank/DDBJ databases">
        <authorList>
            <person name="Gilroy R."/>
        </authorList>
    </citation>
    <scope>NUCLEOTIDE SEQUENCE</scope>
    <source>
        <strain evidence="4">ChiGjej1B1-18357</strain>
    </source>
</reference>
<evidence type="ECO:0000259" key="3">
    <source>
        <dbReference type="Pfam" id="PF25583"/>
    </source>
</evidence>
<dbReference type="InterPro" id="IPR057727">
    <property type="entry name" value="WCX_dom"/>
</dbReference>
<dbReference type="InterPro" id="IPR051534">
    <property type="entry name" value="CBASS_pafABC_assoc_protein"/>
</dbReference>
<evidence type="ECO:0000313" key="4">
    <source>
        <dbReference type="EMBL" id="HJE91938.1"/>
    </source>
</evidence>
<name>A0A921JZI1_9ACTN</name>
<proteinExistence type="predicted"/>
<dbReference type="Pfam" id="PF08279">
    <property type="entry name" value="HTH_11"/>
    <property type="match status" value="1"/>
</dbReference>
<gene>
    <name evidence="4" type="ORF">K8V11_13115</name>
</gene>
<dbReference type="Pfam" id="PF25583">
    <property type="entry name" value="WCX"/>
    <property type="match status" value="1"/>
</dbReference>